<evidence type="ECO:0000313" key="2">
    <source>
        <dbReference type="Proteomes" id="UP000243426"/>
    </source>
</evidence>
<dbReference type="OrthoDB" id="9802417at2"/>
<dbReference type="STRING" id="797277.SAMN05216198_2275"/>
<sequence length="89" mass="10608">MNIEFDPAKNQRNIIERGLPFEEVADFEFESALFWIDDRKDYGEQRIRALGYIGKRLHALVFAETMTGIRIISFRKANRREIKHYESQT</sequence>
<accession>A0A1H1TD63</accession>
<dbReference type="InterPro" id="IPR007460">
    <property type="entry name" value="BrnT_toxin"/>
</dbReference>
<dbReference type="Proteomes" id="UP000243426">
    <property type="component" value="Chromosome I"/>
</dbReference>
<dbReference type="Gene3D" id="3.10.450.530">
    <property type="entry name" value="Ribonuclease toxin, BrnT, of type II toxin-antitoxin system"/>
    <property type="match status" value="1"/>
</dbReference>
<reference evidence="2" key="1">
    <citation type="submission" date="2016-10" db="EMBL/GenBank/DDBJ databases">
        <authorList>
            <person name="Varghese N."/>
            <person name="Submissions S."/>
        </authorList>
    </citation>
    <scope>NUCLEOTIDE SEQUENCE [LARGE SCALE GENOMIC DNA]</scope>
    <source>
        <strain evidence="2">2SM5</strain>
    </source>
</reference>
<protein>
    <recommendedName>
        <fullName evidence="3">BrnT family toxin</fullName>
    </recommendedName>
</protein>
<evidence type="ECO:0000313" key="1">
    <source>
        <dbReference type="EMBL" id="SDS58222.1"/>
    </source>
</evidence>
<organism evidence="1 2">
    <name type="scientific">Halopseudomonas litoralis</name>
    <dbReference type="NCBI Taxonomy" id="797277"/>
    <lineage>
        <taxon>Bacteria</taxon>
        <taxon>Pseudomonadati</taxon>
        <taxon>Pseudomonadota</taxon>
        <taxon>Gammaproteobacteria</taxon>
        <taxon>Pseudomonadales</taxon>
        <taxon>Pseudomonadaceae</taxon>
        <taxon>Halopseudomonas</taxon>
    </lineage>
</organism>
<keyword evidence="2" id="KW-1185">Reference proteome</keyword>
<name>A0A1H1TD63_9GAMM</name>
<proteinExistence type="predicted"/>
<dbReference type="AlphaFoldDB" id="A0A1H1TD63"/>
<dbReference type="InterPro" id="IPR038573">
    <property type="entry name" value="BrnT_sf"/>
</dbReference>
<gene>
    <name evidence="1" type="ORF">SAMN05216198_2275</name>
</gene>
<dbReference type="RefSeq" id="WP_090273405.1">
    <property type="nucleotide sequence ID" value="NZ_LT629748.1"/>
</dbReference>
<evidence type="ECO:0008006" key="3">
    <source>
        <dbReference type="Google" id="ProtNLM"/>
    </source>
</evidence>
<dbReference type="Pfam" id="PF04365">
    <property type="entry name" value="BrnT_toxin"/>
    <property type="match status" value="1"/>
</dbReference>
<dbReference type="EMBL" id="LT629748">
    <property type="protein sequence ID" value="SDS58222.1"/>
    <property type="molecule type" value="Genomic_DNA"/>
</dbReference>